<evidence type="ECO:0000259" key="6">
    <source>
        <dbReference type="PROSITE" id="PS50175"/>
    </source>
</evidence>
<gene>
    <name evidence="8" type="ORF">L596_028869</name>
</gene>
<dbReference type="Proteomes" id="UP000298663">
    <property type="component" value="Unassembled WGS sequence"/>
</dbReference>
<dbReference type="InterPro" id="IPR000477">
    <property type="entry name" value="RT_dom"/>
</dbReference>
<dbReference type="PROSITE" id="PS50878">
    <property type="entry name" value="RT_POL"/>
    <property type="match status" value="1"/>
</dbReference>
<dbReference type="InterPro" id="IPR043502">
    <property type="entry name" value="DNA/RNA_pol_sf"/>
</dbReference>
<keyword evidence="3" id="KW-0540">Nuclease</keyword>
<dbReference type="SUPFAM" id="SSF56672">
    <property type="entry name" value="DNA/RNA polymerases"/>
    <property type="match status" value="1"/>
</dbReference>
<feature type="domain" description="Peptidase A2" evidence="6">
    <location>
        <begin position="54"/>
        <end position="131"/>
    </location>
</feature>
<evidence type="ECO:0000313" key="9">
    <source>
        <dbReference type="Proteomes" id="UP000298663"/>
    </source>
</evidence>
<dbReference type="InterPro" id="IPR043128">
    <property type="entry name" value="Rev_trsase/Diguanyl_cyclase"/>
</dbReference>
<evidence type="ECO:0000256" key="5">
    <source>
        <dbReference type="ARBA" id="ARBA00022801"/>
    </source>
</evidence>
<dbReference type="InterPro" id="IPR001995">
    <property type="entry name" value="Peptidase_A2_cat"/>
</dbReference>
<accession>A0A4U5M0P7</accession>
<dbReference type="OrthoDB" id="5829234at2759"/>
<keyword evidence="5" id="KW-0378">Hydrolase</keyword>
<dbReference type="PANTHER" id="PTHR37984">
    <property type="entry name" value="PROTEIN CBG26694"/>
    <property type="match status" value="1"/>
</dbReference>
<dbReference type="GO" id="GO:0016779">
    <property type="term" value="F:nucleotidyltransferase activity"/>
    <property type="evidence" value="ECO:0007669"/>
    <property type="project" value="UniProtKB-KW"/>
</dbReference>
<dbReference type="STRING" id="34508.A0A4U5M0P7"/>
<feature type="domain" description="Reverse transcriptase" evidence="7">
    <location>
        <begin position="222"/>
        <end position="400"/>
    </location>
</feature>
<dbReference type="PROSITE" id="PS00141">
    <property type="entry name" value="ASP_PROTEASE"/>
    <property type="match status" value="1"/>
</dbReference>
<keyword evidence="2" id="KW-0548">Nucleotidyltransferase</keyword>
<dbReference type="GO" id="GO:0004190">
    <property type="term" value="F:aspartic-type endopeptidase activity"/>
    <property type="evidence" value="ECO:0007669"/>
    <property type="project" value="InterPro"/>
</dbReference>
<dbReference type="Gene3D" id="3.10.10.10">
    <property type="entry name" value="HIV Type 1 Reverse Transcriptase, subunit A, domain 1"/>
    <property type="match status" value="1"/>
</dbReference>
<proteinExistence type="predicted"/>
<reference evidence="8 9" key="1">
    <citation type="journal article" date="2015" name="Genome Biol.">
        <title>Comparative genomics of Steinernema reveals deeply conserved gene regulatory networks.</title>
        <authorList>
            <person name="Dillman A.R."/>
            <person name="Macchietto M."/>
            <person name="Porter C.F."/>
            <person name="Rogers A."/>
            <person name="Williams B."/>
            <person name="Antoshechkin I."/>
            <person name="Lee M.M."/>
            <person name="Goodwin Z."/>
            <person name="Lu X."/>
            <person name="Lewis E.E."/>
            <person name="Goodrich-Blair H."/>
            <person name="Stock S.P."/>
            <person name="Adams B.J."/>
            <person name="Sternberg P.W."/>
            <person name="Mortazavi A."/>
        </authorList>
    </citation>
    <scope>NUCLEOTIDE SEQUENCE [LARGE SCALE GENOMIC DNA]</scope>
    <source>
        <strain evidence="8 9">ALL</strain>
    </source>
</reference>
<organism evidence="8 9">
    <name type="scientific">Steinernema carpocapsae</name>
    <name type="common">Entomopathogenic nematode</name>
    <dbReference type="NCBI Taxonomy" id="34508"/>
    <lineage>
        <taxon>Eukaryota</taxon>
        <taxon>Metazoa</taxon>
        <taxon>Ecdysozoa</taxon>
        <taxon>Nematoda</taxon>
        <taxon>Chromadorea</taxon>
        <taxon>Rhabditida</taxon>
        <taxon>Tylenchina</taxon>
        <taxon>Panagrolaimomorpha</taxon>
        <taxon>Strongyloidoidea</taxon>
        <taxon>Steinernematidae</taxon>
        <taxon>Steinernema</taxon>
    </lineage>
</organism>
<name>A0A4U5M0P7_STECR</name>
<dbReference type="Gene3D" id="3.30.70.270">
    <property type="match status" value="2"/>
</dbReference>
<dbReference type="CDD" id="cd00303">
    <property type="entry name" value="retropepsin_like"/>
    <property type="match status" value="1"/>
</dbReference>
<evidence type="ECO:0000256" key="4">
    <source>
        <dbReference type="ARBA" id="ARBA00022759"/>
    </source>
</evidence>
<dbReference type="PANTHER" id="PTHR37984:SF5">
    <property type="entry name" value="PROTEIN NYNRIN-LIKE"/>
    <property type="match status" value="1"/>
</dbReference>
<dbReference type="InterPro" id="IPR001969">
    <property type="entry name" value="Aspartic_peptidase_AS"/>
</dbReference>
<protein>
    <recommendedName>
        <fullName evidence="10">Reverse transcriptase domain-containing protein</fullName>
    </recommendedName>
</protein>
<dbReference type="InterPro" id="IPR018061">
    <property type="entry name" value="Retropepsins"/>
</dbReference>
<evidence type="ECO:0000313" key="8">
    <source>
        <dbReference type="EMBL" id="TKR61813.1"/>
    </source>
</evidence>
<keyword evidence="1" id="KW-0808">Transferase</keyword>
<dbReference type="CDD" id="cd01647">
    <property type="entry name" value="RT_LTR"/>
    <property type="match status" value="1"/>
</dbReference>
<reference evidence="8 9" key="2">
    <citation type="journal article" date="2019" name="G3 (Bethesda)">
        <title>Hybrid Assembly of the Genome of the Entomopathogenic Nematode Steinernema carpocapsae Identifies the X-Chromosome.</title>
        <authorList>
            <person name="Serra L."/>
            <person name="Macchietto M."/>
            <person name="Macias-Munoz A."/>
            <person name="McGill C.J."/>
            <person name="Rodriguez I.M."/>
            <person name="Rodriguez B."/>
            <person name="Murad R."/>
            <person name="Mortazavi A."/>
        </authorList>
    </citation>
    <scope>NUCLEOTIDE SEQUENCE [LARGE SCALE GENOMIC DNA]</scope>
    <source>
        <strain evidence="8 9">ALL</strain>
    </source>
</reference>
<evidence type="ECO:0000259" key="7">
    <source>
        <dbReference type="PROSITE" id="PS50878"/>
    </source>
</evidence>
<dbReference type="EMBL" id="AZBU02000011">
    <property type="protein sequence ID" value="TKR61813.1"/>
    <property type="molecule type" value="Genomic_DNA"/>
</dbReference>
<sequence length="459" mass="51682">MGRHMVKDCWYNDRNAGHREDQKSQKRRHVKVVMTLKEEVDPCYVSLKLKDTTKQFLIDTGASVSVIDKETWKELDEPALTPVEGEITAFGDQALQFLGKCKIPVAWKGNSALSELLVYEKCSSLILGRDIMKALHMKVRVGDATYPLEGAKSHTLNAISQENVEAMLVNYESVFLPGIGKCTKAKASLKFKETPEPKFFKPRTVPFAVKAKVEENLQSLVDEGILKPVDHSEWATPLVIVPKKDGRVRICADLKMTVNPQLAIDQYPLPKPDERFHELNGGKQFWKLDLKDAYLQLPLDEESKPYLTINAHKGLFQYQRLPFGVASAPAIFQRTMGQMLAGLEGVIVYLGDITLTAPTVEEHLRRLEEVLKRLKDYGLRVKKEKCEFLRDNIEFLGHVVSAEGSSTLPEKVEAMLKMPAPQNLKEVDSFLGMVQYYGKFIPQLAAMSAPLNALKGREV</sequence>
<dbReference type="SUPFAM" id="SSF50630">
    <property type="entry name" value="Acid proteases"/>
    <property type="match status" value="1"/>
</dbReference>
<dbReference type="Gene3D" id="2.40.70.10">
    <property type="entry name" value="Acid Proteases"/>
    <property type="match status" value="1"/>
</dbReference>
<dbReference type="Pfam" id="PF00078">
    <property type="entry name" value="RVT_1"/>
    <property type="match status" value="1"/>
</dbReference>
<keyword evidence="9" id="KW-1185">Reference proteome</keyword>
<keyword evidence="4" id="KW-0255">Endonuclease</keyword>
<dbReference type="PROSITE" id="PS50175">
    <property type="entry name" value="ASP_PROT_RETROV"/>
    <property type="match status" value="1"/>
</dbReference>
<evidence type="ECO:0008006" key="10">
    <source>
        <dbReference type="Google" id="ProtNLM"/>
    </source>
</evidence>
<dbReference type="GO" id="GO:0006508">
    <property type="term" value="P:proteolysis"/>
    <property type="evidence" value="ECO:0007669"/>
    <property type="project" value="InterPro"/>
</dbReference>
<evidence type="ECO:0000256" key="1">
    <source>
        <dbReference type="ARBA" id="ARBA00022679"/>
    </source>
</evidence>
<evidence type="ECO:0000256" key="3">
    <source>
        <dbReference type="ARBA" id="ARBA00022722"/>
    </source>
</evidence>
<comment type="caution">
    <text evidence="8">The sequence shown here is derived from an EMBL/GenBank/DDBJ whole genome shotgun (WGS) entry which is preliminary data.</text>
</comment>
<dbReference type="Pfam" id="PF00077">
    <property type="entry name" value="RVP"/>
    <property type="match status" value="1"/>
</dbReference>
<dbReference type="InterPro" id="IPR021109">
    <property type="entry name" value="Peptidase_aspartic_dom_sf"/>
</dbReference>
<dbReference type="GO" id="GO:0004519">
    <property type="term" value="F:endonuclease activity"/>
    <property type="evidence" value="ECO:0007669"/>
    <property type="project" value="UniProtKB-KW"/>
</dbReference>
<dbReference type="InterPro" id="IPR050951">
    <property type="entry name" value="Retrovirus_Pol_polyprotein"/>
</dbReference>
<dbReference type="AlphaFoldDB" id="A0A4U5M0P7"/>
<evidence type="ECO:0000256" key="2">
    <source>
        <dbReference type="ARBA" id="ARBA00022695"/>
    </source>
</evidence>